<proteinExistence type="predicted"/>
<dbReference type="AlphaFoldDB" id="A0A9D7AFV1"/>
<evidence type="ECO:0000313" key="2">
    <source>
        <dbReference type="EMBL" id="MBK5175238.1"/>
    </source>
</evidence>
<dbReference type="OrthoDB" id="6518708at2"/>
<comment type="caution">
    <text evidence="2">The sequence shown here is derived from an EMBL/GenBank/DDBJ whole genome shotgun (WGS) entry which is preliminary data.</text>
</comment>
<accession>A0A9D7AFV1</accession>
<organism evidence="2 3">
    <name type="scientific">Limnobaculum xujianqingii</name>
    <dbReference type="NCBI Taxonomy" id="2738837"/>
    <lineage>
        <taxon>Bacteria</taxon>
        <taxon>Pseudomonadati</taxon>
        <taxon>Pseudomonadota</taxon>
        <taxon>Gammaproteobacteria</taxon>
        <taxon>Enterobacterales</taxon>
        <taxon>Budviciaceae</taxon>
        <taxon>Limnobaculum</taxon>
    </lineage>
</organism>
<evidence type="ECO:0000313" key="3">
    <source>
        <dbReference type="Proteomes" id="UP000807542"/>
    </source>
</evidence>
<gene>
    <name evidence="2" type="ORF">I2492_02715</name>
    <name evidence="1" type="ORF">I2493_02715</name>
</gene>
<reference evidence="2 4" key="1">
    <citation type="submission" date="2020-11" db="EMBL/GenBank/DDBJ databases">
        <title>Insectihabitans protaetiae gen. nov. sp. nov. and Insectihabitans allomyrinae sp. nov., isolated from larvae of Protaetia brevitarsis seulensis and Allomyrina dichotoma, respectively.</title>
        <authorList>
            <person name="Lee S.D."/>
            <person name="Byeon Y.-S."/>
            <person name="Kim S.-M."/>
            <person name="Yang H.L."/>
            <person name="Kim I.S."/>
        </authorList>
    </citation>
    <scope>NUCLEOTIDE SEQUENCE</scope>
    <source>
        <strain evidence="2">CWB-B4</strain>
        <strain evidence="1 4">CWB-B43</strain>
    </source>
</reference>
<keyword evidence="4" id="KW-1185">Reference proteome</keyword>
<name>A0A9D7AFV1_9GAMM</name>
<evidence type="ECO:0000313" key="1">
    <source>
        <dbReference type="EMBL" id="MBK5071929.1"/>
    </source>
</evidence>
<protein>
    <submittedName>
        <fullName evidence="2">Uncharacterized protein</fullName>
    </submittedName>
</protein>
<dbReference type="Proteomes" id="UP001296969">
    <property type="component" value="Unassembled WGS sequence"/>
</dbReference>
<dbReference type="RefSeq" id="WP_140919538.1">
    <property type="nucleotide sequence ID" value="NZ_JABMLK010000002.1"/>
</dbReference>
<dbReference type="EMBL" id="JADRCQ010000001">
    <property type="protein sequence ID" value="MBK5071929.1"/>
    <property type="molecule type" value="Genomic_DNA"/>
</dbReference>
<dbReference type="Proteomes" id="UP000807542">
    <property type="component" value="Unassembled WGS sequence"/>
</dbReference>
<dbReference type="EMBL" id="JADRCP010000001">
    <property type="protein sequence ID" value="MBK5175238.1"/>
    <property type="molecule type" value="Genomic_DNA"/>
</dbReference>
<sequence length="195" mass="22219">MNWLLVIANKLKILSFIIFITGLCIGTTSAELPAIPESVRIPSLSNIDLESQIGFYDLLSEKDEVYNIRLYSGIQNLLVSITKPTDERFIFKGKMILDEENHDDEYPDFTFTPLYYYSPEHDELINSVMDFSKQRNLALSSYAVETNQLIVSQNGLLFVYPNSVVQDKISNVNGSPISMIPAPKNTTAKRSFWFF</sequence>
<evidence type="ECO:0000313" key="4">
    <source>
        <dbReference type="Proteomes" id="UP001296969"/>
    </source>
</evidence>